<accession>A0ABU0N145</accession>
<dbReference type="Pfam" id="PF19835">
    <property type="entry name" value="SegE_GIY-YIG"/>
    <property type="match status" value="1"/>
</dbReference>
<reference evidence="2 3" key="1">
    <citation type="submission" date="2023-07" db="EMBL/GenBank/DDBJ databases">
        <title>Genomic Encyclopedia of Type Strains, Phase IV (KMG-IV): sequencing the most valuable type-strain genomes for metagenomic binning, comparative biology and taxonomic classification.</title>
        <authorList>
            <person name="Goeker M."/>
        </authorList>
    </citation>
    <scope>NUCLEOTIDE SEQUENCE [LARGE SCALE GENOMIC DNA]</scope>
    <source>
        <strain evidence="2 3">DSM 15049</strain>
    </source>
</reference>
<dbReference type="EMBL" id="JAUSWG010000005">
    <property type="protein sequence ID" value="MDQ0556446.1"/>
    <property type="molecule type" value="Genomic_DNA"/>
</dbReference>
<evidence type="ECO:0000259" key="1">
    <source>
        <dbReference type="SMART" id="SM00496"/>
    </source>
</evidence>
<dbReference type="SUPFAM" id="SSF82771">
    <property type="entry name" value="GIY-YIG endonuclease"/>
    <property type="match status" value="1"/>
</dbReference>
<dbReference type="RefSeq" id="WP_307505629.1">
    <property type="nucleotide sequence ID" value="NZ_BAAACE010000021.1"/>
</dbReference>
<proteinExistence type="predicted"/>
<feature type="domain" description="Nuclease associated modular" evidence="1">
    <location>
        <begin position="152"/>
        <end position="168"/>
    </location>
</feature>
<dbReference type="InterPro" id="IPR006350">
    <property type="entry name" value="Intron_endoG1"/>
</dbReference>
<dbReference type="SUPFAM" id="SSF64496">
    <property type="entry name" value="DNA-binding domain of intron-encoded endonucleases"/>
    <property type="match status" value="1"/>
</dbReference>
<feature type="domain" description="Nuclease associated modular" evidence="1">
    <location>
        <begin position="97"/>
        <end position="113"/>
    </location>
</feature>
<dbReference type="InterPro" id="IPR045566">
    <property type="entry name" value="SegE-like_GIY-YIG"/>
</dbReference>
<dbReference type="NCBIfam" id="TIGR01453">
    <property type="entry name" value="grpIintron_endo"/>
    <property type="match status" value="1"/>
</dbReference>
<keyword evidence="2" id="KW-0255">Endonuclease</keyword>
<dbReference type="Gene3D" id="3.40.1440.10">
    <property type="entry name" value="GIY-YIG endonuclease"/>
    <property type="match status" value="1"/>
</dbReference>
<dbReference type="CDD" id="cd10444">
    <property type="entry name" value="GIY-YIG_SegABCDEFG"/>
    <property type="match status" value="1"/>
</dbReference>
<organism evidence="2 3">
    <name type="scientific">Paraclostridium ghonii</name>
    <dbReference type="NCBI Taxonomy" id="29358"/>
    <lineage>
        <taxon>Bacteria</taxon>
        <taxon>Bacillati</taxon>
        <taxon>Bacillota</taxon>
        <taxon>Clostridia</taxon>
        <taxon>Peptostreptococcales</taxon>
        <taxon>Peptostreptococcaceae</taxon>
        <taxon>Paraclostridium</taxon>
    </lineage>
</organism>
<evidence type="ECO:0000313" key="3">
    <source>
        <dbReference type="Proteomes" id="UP001232584"/>
    </source>
</evidence>
<feature type="domain" description="Nuclease associated modular" evidence="1">
    <location>
        <begin position="114"/>
        <end position="130"/>
    </location>
</feature>
<sequence length="249" mass="28949">MNHYVYEITNLINGKKYIGKRSCKCNIENDGYMGSGVLLKKAFEKYGIENFRKNVLFICENEEYAYAKEWIEILKVRALKSWDDYYNISYGGKGSMTGRKHSEETKEKLAISLKNRYVSEKTRKKISDIHRGKILSEETKLKIKNNHARPFLGKTLNEETKLKLSKSKTGVKNPMFGVRAPNSKEVILINTCIKFRTLKEAREYIGLKNSSNIMLCCRGERKSAGKINGEPARWMYYEDYLEISQQSYK</sequence>
<feature type="domain" description="Nuclease associated modular" evidence="1">
    <location>
        <begin position="131"/>
        <end position="147"/>
    </location>
</feature>
<evidence type="ECO:0000313" key="2">
    <source>
        <dbReference type="EMBL" id="MDQ0556446.1"/>
    </source>
</evidence>
<dbReference type="InterPro" id="IPR035901">
    <property type="entry name" value="GIY-YIG_endonuc_sf"/>
</dbReference>
<keyword evidence="3" id="KW-1185">Reference proteome</keyword>
<gene>
    <name evidence="2" type="ORF">QOZ92_001560</name>
</gene>
<dbReference type="SMART" id="SM00496">
    <property type="entry name" value="IENR2"/>
    <property type="match status" value="4"/>
</dbReference>
<comment type="caution">
    <text evidence="2">The sequence shown here is derived from an EMBL/GenBank/DDBJ whole genome shotgun (WGS) entry which is preliminary data.</text>
</comment>
<dbReference type="Pfam" id="PF07460">
    <property type="entry name" value="NUMOD3"/>
    <property type="match status" value="3"/>
</dbReference>
<dbReference type="GO" id="GO:0004519">
    <property type="term" value="F:endonuclease activity"/>
    <property type="evidence" value="ECO:0007669"/>
    <property type="project" value="UniProtKB-KW"/>
</dbReference>
<dbReference type="Proteomes" id="UP001232584">
    <property type="component" value="Unassembled WGS sequence"/>
</dbReference>
<keyword evidence="2" id="KW-0540">Nuclease</keyword>
<name>A0ABU0N145_9FIRM</name>
<keyword evidence="2" id="KW-0378">Hydrolase</keyword>
<dbReference type="InterPro" id="IPR003611">
    <property type="entry name" value="NUMOD3"/>
</dbReference>
<protein>
    <submittedName>
        <fullName evidence="2">Group I intron endonuclease</fullName>
    </submittedName>
</protein>